<evidence type="ECO:0000313" key="1">
    <source>
        <dbReference type="EMBL" id="MBB5321607.1"/>
    </source>
</evidence>
<dbReference type="AlphaFoldDB" id="A0A840UL83"/>
<dbReference type="Pfam" id="PF14234">
    <property type="entry name" value="DUF4336"/>
    <property type="match status" value="1"/>
</dbReference>
<evidence type="ECO:0000313" key="2">
    <source>
        <dbReference type="Proteomes" id="UP000591735"/>
    </source>
</evidence>
<dbReference type="Proteomes" id="UP000591735">
    <property type="component" value="Unassembled WGS sequence"/>
</dbReference>
<accession>A0A840UL83</accession>
<dbReference type="SUPFAM" id="SSF56281">
    <property type="entry name" value="Metallo-hydrolase/oxidoreductase"/>
    <property type="match status" value="1"/>
</dbReference>
<name>A0A840UL83_9GAMM</name>
<evidence type="ECO:0008006" key="3">
    <source>
        <dbReference type="Google" id="ProtNLM"/>
    </source>
</evidence>
<sequence length="230" mass="26332">MLQEADQLWIFDGDAVPFMGLPYTTRMIVIRLPDGGLWVHSPIKLTDRIGEQLATLGPVRYLIAPNRLHHLFLSEWQSRYPEALCYGTPGVIRKRDDLNFRGSLDGDGPWPWAGTIDQVLFAGSPVMEECVFFHKPSRTLIVADLVENFPEQSFKPWQRIVARATGIMAPHGKMPLDWRLSFVFHKSQARRSFAVIMDWQPQRLVMAHGCIVRQDATRFLTRSFQWLAGG</sequence>
<dbReference type="PANTHER" id="PTHR33835">
    <property type="entry name" value="YALI0C07656P"/>
    <property type="match status" value="1"/>
</dbReference>
<protein>
    <recommendedName>
        <fullName evidence="3">DUF4336 domain-containing protein</fullName>
    </recommendedName>
</protein>
<dbReference type="InterPro" id="IPR025638">
    <property type="entry name" value="DUF4336"/>
</dbReference>
<reference evidence="1 2" key="1">
    <citation type="submission" date="2020-08" db="EMBL/GenBank/DDBJ databases">
        <title>Genomic Encyclopedia of Type Strains, Phase IV (KMG-IV): sequencing the most valuable type-strain genomes for metagenomic binning, comparative biology and taxonomic classification.</title>
        <authorList>
            <person name="Goeker M."/>
        </authorList>
    </citation>
    <scope>NUCLEOTIDE SEQUENCE [LARGE SCALE GENOMIC DNA]</scope>
    <source>
        <strain evidence="1 2">DSM 22359</strain>
    </source>
</reference>
<gene>
    <name evidence="1" type="ORF">HNR38_002101</name>
</gene>
<dbReference type="InterPro" id="IPR036866">
    <property type="entry name" value="RibonucZ/Hydroxyglut_hydro"/>
</dbReference>
<dbReference type="EMBL" id="JACHFE010000005">
    <property type="protein sequence ID" value="MBB5321607.1"/>
    <property type="molecule type" value="Genomic_DNA"/>
</dbReference>
<dbReference type="PANTHER" id="PTHR33835:SF1">
    <property type="entry name" value="METALLO-BETA-LACTAMASE DOMAIN-CONTAINING PROTEIN"/>
    <property type="match status" value="1"/>
</dbReference>
<organism evidence="1 2">
    <name type="scientific">Marinobacter oulmenensis</name>
    <dbReference type="NCBI Taxonomy" id="643747"/>
    <lineage>
        <taxon>Bacteria</taxon>
        <taxon>Pseudomonadati</taxon>
        <taxon>Pseudomonadota</taxon>
        <taxon>Gammaproteobacteria</taxon>
        <taxon>Pseudomonadales</taxon>
        <taxon>Marinobacteraceae</taxon>
        <taxon>Marinobacter</taxon>
    </lineage>
</organism>
<keyword evidence="2" id="KW-1185">Reference proteome</keyword>
<dbReference type="RefSeq" id="WP_183703536.1">
    <property type="nucleotide sequence ID" value="NZ_JACHFE010000005.1"/>
</dbReference>
<comment type="caution">
    <text evidence="1">The sequence shown here is derived from an EMBL/GenBank/DDBJ whole genome shotgun (WGS) entry which is preliminary data.</text>
</comment>
<proteinExistence type="predicted"/>